<evidence type="ECO:0000259" key="3">
    <source>
        <dbReference type="Pfam" id="PF02826"/>
    </source>
</evidence>
<name>A0A290Q7F8_9BACT</name>
<dbReference type="GO" id="GO:0016618">
    <property type="term" value="F:hydroxypyruvate reductase [NAD(P)H] activity"/>
    <property type="evidence" value="ECO:0007669"/>
    <property type="project" value="TreeGrafter"/>
</dbReference>
<dbReference type="RefSeq" id="WP_096055839.1">
    <property type="nucleotide sequence ID" value="NZ_CP023344.1"/>
</dbReference>
<dbReference type="Gene3D" id="3.40.50.720">
    <property type="entry name" value="NAD(P)-binding Rossmann-like Domain"/>
    <property type="match status" value="2"/>
</dbReference>
<keyword evidence="5" id="KW-1185">Reference proteome</keyword>
<dbReference type="CDD" id="cd12167">
    <property type="entry name" value="2-Hacid_dh_8"/>
    <property type="match status" value="1"/>
</dbReference>
<organism evidence="4 5">
    <name type="scientific">Nibricoccus aquaticus</name>
    <dbReference type="NCBI Taxonomy" id="2576891"/>
    <lineage>
        <taxon>Bacteria</taxon>
        <taxon>Pseudomonadati</taxon>
        <taxon>Verrucomicrobiota</taxon>
        <taxon>Opitutia</taxon>
        <taxon>Opitutales</taxon>
        <taxon>Opitutaceae</taxon>
        <taxon>Nibricoccus</taxon>
    </lineage>
</organism>
<dbReference type="KEGG" id="vbh:CMV30_09700"/>
<dbReference type="Proteomes" id="UP000217265">
    <property type="component" value="Chromosome"/>
</dbReference>
<feature type="domain" description="D-isomer specific 2-hydroxyacid dehydrogenase NAD-binding" evidence="3">
    <location>
        <begin position="154"/>
        <end position="295"/>
    </location>
</feature>
<dbReference type="GO" id="GO:0030267">
    <property type="term" value="F:glyoxylate reductase (NADPH) activity"/>
    <property type="evidence" value="ECO:0007669"/>
    <property type="project" value="TreeGrafter"/>
</dbReference>
<dbReference type="InterPro" id="IPR050223">
    <property type="entry name" value="D-isomer_2-hydroxyacid_DH"/>
</dbReference>
<dbReference type="AlphaFoldDB" id="A0A290Q7F8"/>
<dbReference type="SUPFAM" id="SSF51735">
    <property type="entry name" value="NAD(P)-binding Rossmann-fold domains"/>
    <property type="match status" value="1"/>
</dbReference>
<dbReference type="SUPFAM" id="SSF52283">
    <property type="entry name" value="Formate/glycerate dehydrogenase catalytic domain-like"/>
    <property type="match status" value="1"/>
</dbReference>
<dbReference type="OrthoDB" id="9805416at2"/>
<protein>
    <submittedName>
        <fullName evidence="4">Glycerate dehydrogenase</fullName>
    </submittedName>
</protein>
<reference evidence="4 5" key="1">
    <citation type="submission" date="2017-09" db="EMBL/GenBank/DDBJ databases">
        <title>Complete genome sequence of Verrucomicrobial strain HZ-65, isolated from freshwater.</title>
        <authorList>
            <person name="Choi A."/>
        </authorList>
    </citation>
    <scope>NUCLEOTIDE SEQUENCE [LARGE SCALE GENOMIC DNA]</scope>
    <source>
        <strain evidence="4 5">HZ-65</strain>
    </source>
</reference>
<evidence type="ECO:0000313" key="4">
    <source>
        <dbReference type="EMBL" id="ATC64207.1"/>
    </source>
</evidence>
<dbReference type="InterPro" id="IPR029753">
    <property type="entry name" value="D-isomer_DH_CS"/>
</dbReference>
<dbReference type="InterPro" id="IPR006140">
    <property type="entry name" value="D-isomer_DH_NAD-bd"/>
</dbReference>
<dbReference type="PANTHER" id="PTHR10996">
    <property type="entry name" value="2-HYDROXYACID DEHYDROGENASE-RELATED"/>
    <property type="match status" value="1"/>
</dbReference>
<evidence type="ECO:0000313" key="5">
    <source>
        <dbReference type="Proteomes" id="UP000217265"/>
    </source>
</evidence>
<dbReference type="Pfam" id="PF02826">
    <property type="entry name" value="2-Hacid_dh_C"/>
    <property type="match status" value="1"/>
</dbReference>
<gene>
    <name evidence="4" type="ORF">CMV30_09700</name>
</gene>
<dbReference type="PANTHER" id="PTHR10996:SF178">
    <property type="entry name" value="2-HYDROXYACID DEHYDROGENASE YGL185C-RELATED"/>
    <property type="match status" value="1"/>
</dbReference>
<dbReference type="InterPro" id="IPR036291">
    <property type="entry name" value="NAD(P)-bd_dom_sf"/>
</dbReference>
<accession>A0A290Q7F8</accession>
<evidence type="ECO:0000256" key="2">
    <source>
        <dbReference type="ARBA" id="ARBA00023027"/>
    </source>
</evidence>
<keyword evidence="1" id="KW-0560">Oxidoreductase</keyword>
<dbReference type="EMBL" id="CP023344">
    <property type="protein sequence ID" value="ATC64207.1"/>
    <property type="molecule type" value="Genomic_DNA"/>
</dbReference>
<dbReference type="GO" id="GO:0051287">
    <property type="term" value="F:NAD binding"/>
    <property type="evidence" value="ECO:0007669"/>
    <property type="project" value="InterPro"/>
</dbReference>
<keyword evidence="2" id="KW-0520">NAD</keyword>
<dbReference type="GO" id="GO:0005829">
    <property type="term" value="C:cytosol"/>
    <property type="evidence" value="ECO:0007669"/>
    <property type="project" value="TreeGrafter"/>
</dbReference>
<sequence length="335" mass="36337">MNIAFLMGADVFRDTYGDECFNAASALGRVLGAPLTAEELADSPPPWLGEVEVLFTGWLCPRLDTALLTRMPRLRVVFHGAGSLRGILTEESWARGIVFANAAALNAIPTAEYAFGSILLSLKRAWQQAAVVRQRRAYSVVPSVSPLPLPGGVDSTVGLASLGQVGRRVAEWLGQLDVKIIAHDPFASAETFARLKIRPVSLDQLFAEADIVSLHTPLLPATAGMVNARLLARMKPGATLINTARGGLVNERDLVAALRDRPDLQAILDVTDPEPPEAMSPLYDLPNVFLTPHLAGSLGPECRRMGRAMVDEFGRFLRGEPLRHGVTREEFMRMA</sequence>
<evidence type="ECO:0000256" key="1">
    <source>
        <dbReference type="ARBA" id="ARBA00023002"/>
    </source>
</evidence>
<dbReference type="PROSITE" id="PS00670">
    <property type="entry name" value="D_2_HYDROXYACID_DH_2"/>
    <property type="match status" value="1"/>
</dbReference>
<proteinExistence type="predicted"/>